<keyword evidence="2" id="KW-1185">Reference proteome</keyword>
<protein>
    <submittedName>
        <fullName evidence="1">Uncharacterized beta-barrel protein YwiB (DUF1934 family)</fullName>
    </submittedName>
</protein>
<dbReference type="Proteomes" id="UP000572212">
    <property type="component" value="Unassembled WGS sequence"/>
</dbReference>
<dbReference type="AlphaFoldDB" id="A0A841RQ72"/>
<dbReference type="InterPro" id="IPR015231">
    <property type="entry name" value="DUF1934"/>
</dbReference>
<evidence type="ECO:0000313" key="1">
    <source>
        <dbReference type="EMBL" id="MBB6513074.1"/>
    </source>
</evidence>
<comment type="caution">
    <text evidence="1">The sequence shown here is derived from an EMBL/GenBank/DDBJ whole genome shotgun (WGS) entry which is preliminary data.</text>
</comment>
<dbReference type="Gene3D" id="2.40.128.20">
    <property type="match status" value="1"/>
</dbReference>
<dbReference type="SUPFAM" id="SSF50814">
    <property type="entry name" value="Lipocalins"/>
    <property type="match status" value="1"/>
</dbReference>
<organism evidence="1 2">
    <name type="scientific">Gracilibacillus halotolerans</name>
    <dbReference type="NCBI Taxonomy" id="74386"/>
    <lineage>
        <taxon>Bacteria</taxon>
        <taxon>Bacillati</taxon>
        <taxon>Bacillota</taxon>
        <taxon>Bacilli</taxon>
        <taxon>Bacillales</taxon>
        <taxon>Bacillaceae</taxon>
        <taxon>Gracilibacillus</taxon>
    </lineage>
</organism>
<dbReference type="Pfam" id="PF09148">
    <property type="entry name" value="DUF1934"/>
    <property type="match status" value="1"/>
</dbReference>
<reference evidence="1 2" key="1">
    <citation type="submission" date="2020-08" db="EMBL/GenBank/DDBJ databases">
        <title>Genomic Encyclopedia of Type Strains, Phase IV (KMG-IV): sequencing the most valuable type-strain genomes for metagenomic binning, comparative biology and taxonomic classification.</title>
        <authorList>
            <person name="Goeker M."/>
        </authorList>
    </citation>
    <scope>NUCLEOTIDE SEQUENCE [LARGE SCALE GENOMIC DNA]</scope>
    <source>
        <strain evidence="1 2">DSM 11805</strain>
    </source>
</reference>
<sequence>MGKELVSLKMTMEIFDLGSKDVSIIEEQGQLQKKGDLTVLTFTENKGKENETRSMVTMKSDEISVKRSGAVSMIQKFKKKETTENVYRHPYGMIHMKTMTDQLQVDLDKGSIFISYKTNLNGGNSRRHRLTIRFQRNSNE</sequence>
<accession>A0A841RQ72</accession>
<dbReference type="InterPro" id="IPR012674">
    <property type="entry name" value="Calycin"/>
</dbReference>
<evidence type="ECO:0000313" key="2">
    <source>
        <dbReference type="Proteomes" id="UP000572212"/>
    </source>
</evidence>
<name>A0A841RQ72_9BACI</name>
<gene>
    <name evidence="1" type="ORF">GGQ92_001864</name>
</gene>
<dbReference type="EMBL" id="JACHON010000007">
    <property type="protein sequence ID" value="MBB6513074.1"/>
    <property type="molecule type" value="Genomic_DNA"/>
</dbReference>
<dbReference type="RefSeq" id="WP_184247551.1">
    <property type="nucleotide sequence ID" value="NZ_BAAACU010000053.1"/>
</dbReference>
<proteinExistence type="predicted"/>